<keyword evidence="2" id="KW-1185">Reference proteome</keyword>
<accession>A0ACC3B1V1</accession>
<dbReference type="EMBL" id="JAOPJF010000032">
    <property type="protein sequence ID" value="KAK1144223.1"/>
    <property type="molecule type" value="Genomic_DNA"/>
</dbReference>
<organism evidence="1 2">
    <name type="scientific">Aspergillus melleus</name>
    <dbReference type="NCBI Taxonomy" id="138277"/>
    <lineage>
        <taxon>Eukaryota</taxon>
        <taxon>Fungi</taxon>
        <taxon>Dikarya</taxon>
        <taxon>Ascomycota</taxon>
        <taxon>Pezizomycotina</taxon>
        <taxon>Eurotiomycetes</taxon>
        <taxon>Eurotiomycetidae</taxon>
        <taxon>Eurotiales</taxon>
        <taxon>Aspergillaceae</taxon>
        <taxon>Aspergillus</taxon>
        <taxon>Aspergillus subgen. Circumdati</taxon>
    </lineage>
</organism>
<evidence type="ECO:0000313" key="1">
    <source>
        <dbReference type="EMBL" id="KAK1144223.1"/>
    </source>
</evidence>
<comment type="caution">
    <text evidence="1">The sequence shown here is derived from an EMBL/GenBank/DDBJ whole genome shotgun (WGS) entry which is preliminary data.</text>
</comment>
<protein>
    <submittedName>
        <fullName evidence="1">Uncharacterized protein</fullName>
    </submittedName>
</protein>
<name>A0ACC3B1V1_9EURO</name>
<dbReference type="Proteomes" id="UP001177260">
    <property type="component" value="Unassembled WGS sequence"/>
</dbReference>
<reference evidence="1 2" key="1">
    <citation type="journal article" date="2023" name="ACS Omega">
        <title>Identification of the Neoaspergillic Acid Biosynthesis Gene Cluster by Establishing an In Vitro CRISPR-Ribonucleoprotein Genetic System in Aspergillus melleus.</title>
        <authorList>
            <person name="Yuan B."/>
            <person name="Grau M.F."/>
            <person name="Murata R.M."/>
            <person name="Torok T."/>
            <person name="Venkateswaran K."/>
            <person name="Stajich J.E."/>
            <person name="Wang C.C.C."/>
        </authorList>
    </citation>
    <scope>NUCLEOTIDE SEQUENCE [LARGE SCALE GENOMIC DNA]</scope>
    <source>
        <strain evidence="1 2">IMV 1140</strain>
    </source>
</reference>
<sequence>MACIHCQRRKRDCDERRPRCNFCRASRLRCRYEQRPALLRARREQRRVEPEETPSPTERSDTVSLPERGTESPISPISPPSMQQFIHTLDPFKNYLRQESLFAKFLASWDDEFPHLREMEDVEQTAVHFNFDEPGIQLPPPYNPMGRKPTESEIQQGIVSVTWPSELTPSPFQPPSLQGLPIRLLTQYYGRVLDGQLTYKRPDWTYYTFFFHRFNAHYRCLLSAIQSWASASLHAAGKKESLEDALQSYYDSMSMMIKSYGITANSPSTIEHRMERTANFLTCTTAEERDAMFVTYFFLALFDLMAARPRQFRGILSFIASFLKNPNFRSQMTGVQARVAYWFCILDSKACAFQRGGGAVLKALGDEQYQVSALHSSHTVLQQAFRTTRTEREQSIENTKLHLQDLMLRLTVLLHQITEAKHQLPNPELVQAIRGKLNLHKQTIDMKFSAVDYDDAQCRAMFLVSSALYHGLEISFSRSLRPNDARHAASQHAISIIQISQKLETLQPEGLVLRSPSMKIWPLPLVMAVIEVEGTVHRECAIKLLASFVPVASEHHTWAKKFAETVCEREDKEGSRLDWEPIMKDVNDGLVI</sequence>
<gene>
    <name evidence="1" type="ORF">N8T08_005636</name>
</gene>
<evidence type="ECO:0000313" key="2">
    <source>
        <dbReference type="Proteomes" id="UP001177260"/>
    </source>
</evidence>
<proteinExistence type="predicted"/>